<keyword evidence="4" id="KW-0408">Iron</keyword>
<dbReference type="SFLD" id="SFLDS00029">
    <property type="entry name" value="Radical_SAM"/>
    <property type="match status" value="1"/>
</dbReference>
<keyword evidence="8" id="KW-1185">Reference proteome</keyword>
<evidence type="ECO:0000313" key="8">
    <source>
        <dbReference type="Proteomes" id="UP000011721"/>
    </source>
</evidence>
<evidence type="ECO:0000313" key="7">
    <source>
        <dbReference type="EMBL" id="AGF76869.1"/>
    </source>
</evidence>
<dbReference type="GO" id="GO:0051536">
    <property type="term" value="F:iron-sulfur cluster binding"/>
    <property type="evidence" value="ECO:0007669"/>
    <property type="project" value="UniProtKB-KW"/>
</dbReference>
<dbReference type="SMART" id="SM00729">
    <property type="entry name" value="Elp3"/>
    <property type="match status" value="1"/>
</dbReference>
<name>M1NAJ7_DESSD</name>
<dbReference type="Pfam" id="PF04055">
    <property type="entry name" value="Radical_SAM"/>
    <property type="match status" value="1"/>
</dbReference>
<keyword evidence="3" id="KW-0479">Metal-binding</keyword>
<dbReference type="EMBL" id="CP003985">
    <property type="protein sequence ID" value="AGF76869.1"/>
    <property type="molecule type" value="Genomic_DNA"/>
</dbReference>
<dbReference type="HOGENOM" id="CLU_518499_0_0_7"/>
<dbReference type="InterPro" id="IPR058240">
    <property type="entry name" value="rSAM_sf"/>
</dbReference>
<dbReference type="OrthoDB" id="9762608at2"/>
<reference evidence="8" key="1">
    <citation type="journal article" date="2013" name="Stand. Genomic Sci.">
        <title>Complete genome sequence of Desulfocapsa sulfexigens, a marine deltaproteobacterium specialized in disproportionating inorganic sulfur compounds.</title>
        <authorList>
            <person name="Finster K.W."/>
            <person name="Kjeldsen K.U."/>
            <person name="Kube M."/>
            <person name="Reinhardt R."/>
            <person name="Mussmann M."/>
            <person name="Amann R."/>
            <person name="Schreiber L."/>
        </authorList>
    </citation>
    <scope>NUCLEOTIDE SEQUENCE [LARGE SCALE GENOMIC DNA]</scope>
    <source>
        <strain evidence="8">DSM 10523 / SB164P1</strain>
    </source>
</reference>
<accession>M1NAJ7</accession>
<dbReference type="GO" id="GO:0046872">
    <property type="term" value="F:metal ion binding"/>
    <property type="evidence" value="ECO:0007669"/>
    <property type="project" value="UniProtKB-KW"/>
</dbReference>
<comment type="cofactor">
    <cofactor evidence="1">
        <name>[4Fe-4S] cluster</name>
        <dbReference type="ChEBI" id="CHEBI:49883"/>
    </cofactor>
</comment>
<dbReference type="InterPro" id="IPR007197">
    <property type="entry name" value="rSAM"/>
</dbReference>
<dbReference type="AlphaFoldDB" id="M1NAJ7"/>
<dbReference type="Gene3D" id="3.80.30.20">
    <property type="entry name" value="tm_1862 like domain"/>
    <property type="match status" value="1"/>
</dbReference>
<dbReference type="STRING" id="1167006.UWK_00284"/>
<evidence type="ECO:0000256" key="5">
    <source>
        <dbReference type="ARBA" id="ARBA00023014"/>
    </source>
</evidence>
<dbReference type="PANTHER" id="PTHR43409:SF7">
    <property type="entry name" value="BLL1977 PROTEIN"/>
    <property type="match status" value="1"/>
</dbReference>
<dbReference type="RefSeq" id="WP_015402568.1">
    <property type="nucleotide sequence ID" value="NC_020304.1"/>
</dbReference>
<evidence type="ECO:0000256" key="1">
    <source>
        <dbReference type="ARBA" id="ARBA00001966"/>
    </source>
</evidence>
<dbReference type="GO" id="GO:0003824">
    <property type="term" value="F:catalytic activity"/>
    <property type="evidence" value="ECO:0007669"/>
    <property type="project" value="InterPro"/>
</dbReference>
<dbReference type="KEGG" id="dsf:UWK_00284"/>
<sequence length="512" mass="57618">MLLIFPPLAKACEPPAGITRIAGFLRGNKQRCRLWDANIEGQLYLLGLQQTPIDTWSKRAWKNVQPNLQNLRDTALYESNDRYQRAVRDLNRAISQSCNVSAVNISLADYQDNQLSPHRSQDLLLAAGNFQNSIFFPFFQARLKDLFAEADHQHIGISLNYLSQALPAFCLAGLIREEYPDITIIAGGGLVTSWLRSPGWNNPFTELFDHMVEGQGELPLLEILSPDTPSRHQPPDFSDLPLAHYLSPGLLLPYSASTGCYWNRCSFCPEKAEGSPYAKLSTKQVMEDLNSLVSRHKPRLIHLLDNAVAPSLMKQIIQEPPGADWYGFARVTPELGDLSFCKKLQKSGCVLLKLGIESGSQEVLDAMDKGIDLTMVEDSLRALRLAGIATYVYLLFGTPTESHSEARQTLDFTQRNAEAITFLNLAVFNLPHNSRESSTLQLREFSSGDLGLYSDFYHPRGWDRKAVRNFLCNEFRTDPTVRTILQRDPPFFTSNHAPLILQSDARYREGNK</sequence>
<evidence type="ECO:0000256" key="3">
    <source>
        <dbReference type="ARBA" id="ARBA00022723"/>
    </source>
</evidence>
<evidence type="ECO:0000259" key="6">
    <source>
        <dbReference type="SMART" id="SM00729"/>
    </source>
</evidence>
<proteinExistence type="predicted"/>
<gene>
    <name evidence="7" type="ordered locus">UWK_00284</name>
</gene>
<dbReference type="SFLD" id="SFLDG01082">
    <property type="entry name" value="B12-binding_domain_containing"/>
    <property type="match status" value="1"/>
</dbReference>
<dbReference type="SUPFAM" id="SSF102114">
    <property type="entry name" value="Radical SAM enzymes"/>
    <property type="match status" value="1"/>
</dbReference>
<dbReference type="InterPro" id="IPR023404">
    <property type="entry name" value="rSAM_horseshoe"/>
</dbReference>
<evidence type="ECO:0000256" key="4">
    <source>
        <dbReference type="ARBA" id="ARBA00023004"/>
    </source>
</evidence>
<dbReference type="GO" id="GO:0005829">
    <property type="term" value="C:cytosol"/>
    <property type="evidence" value="ECO:0007669"/>
    <property type="project" value="TreeGrafter"/>
</dbReference>
<organism evidence="7 8">
    <name type="scientific">Desulfocapsa sulfexigens (strain DSM 10523 / SB164P1)</name>
    <dbReference type="NCBI Taxonomy" id="1167006"/>
    <lineage>
        <taxon>Bacteria</taxon>
        <taxon>Pseudomonadati</taxon>
        <taxon>Thermodesulfobacteriota</taxon>
        <taxon>Desulfobulbia</taxon>
        <taxon>Desulfobulbales</taxon>
        <taxon>Desulfocapsaceae</taxon>
        <taxon>Desulfocapsa</taxon>
    </lineage>
</organism>
<dbReference type="Proteomes" id="UP000011721">
    <property type="component" value="Chromosome"/>
</dbReference>
<dbReference type="PATRIC" id="fig|1167006.5.peg.323"/>
<dbReference type="eggNOG" id="COG1032">
    <property type="taxonomic scope" value="Bacteria"/>
</dbReference>
<keyword evidence="5" id="KW-0411">Iron-sulfur</keyword>
<dbReference type="InterPro" id="IPR051198">
    <property type="entry name" value="BchE-like"/>
</dbReference>
<dbReference type="PANTHER" id="PTHR43409">
    <property type="entry name" value="ANAEROBIC MAGNESIUM-PROTOPORPHYRIN IX MONOMETHYL ESTER CYCLASE-RELATED"/>
    <property type="match status" value="1"/>
</dbReference>
<keyword evidence="2" id="KW-0949">S-adenosyl-L-methionine</keyword>
<dbReference type="InterPro" id="IPR006638">
    <property type="entry name" value="Elp3/MiaA/NifB-like_rSAM"/>
</dbReference>
<feature type="domain" description="Elp3/MiaA/NifB-like radical SAM core" evidence="6">
    <location>
        <begin position="250"/>
        <end position="444"/>
    </location>
</feature>
<protein>
    <submittedName>
        <fullName evidence="7">Fe-S oxidoreductase</fullName>
    </submittedName>
</protein>
<evidence type="ECO:0000256" key="2">
    <source>
        <dbReference type="ARBA" id="ARBA00022691"/>
    </source>
</evidence>